<dbReference type="Proteomes" id="UP001161408">
    <property type="component" value="Unassembled WGS sequence"/>
</dbReference>
<reference evidence="1" key="1">
    <citation type="journal article" date="2014" name="Int. J. Syst. Evol. Microbiol.">
        <title>Complete genome sequence of Corynebacterium casei LMG S-19264T (=DSM 44701T), isolated from a smear-ripened cheese.</title>
        <authorList>
            <consortium name="US DOE Joint Genome Institute (JGI-PGF)"/>
            <person name="Walter F."/>
            <person name="Albersmeier A."/>
            <person name="Kalinowski J."/>
            <person name="Ruckert C."/>
        </authorList>
    </citation>
    <scope>NUCLEOTIDE SEQUENCE</scope>
    <source>
        <strain evidence="1">NBRC 103034</strain>
    </source>
</reference>
<comment type="caution">
    <text evidence="1">The sequence shown here is derived from an EMBL/GenBank/DDBJ whole genome shotgun (WGS) entry which is preliminary data.</text>
</comment>
<evidence type="ECO:0000313" key="2">
    <source>
        <dbReference type="Proteomes" id="UP001161408"/>
    </source>
</evidence>
<evidence type="ECO:0000313" key="1">
    <source>
        <dbReference type="EMBL" id="GLQ02345.1"/>
    </source>
</evidence>
<name>A0AA37W3T7_9GAMM</name>
<accession>A0AA37W3T7</accession>
<dbReference type="EMBL" id="BSNE01000006">
    <property type="protein sequence ID" value="GLQ02345.1"/>
    <property type="molecule type" value="Genomic_DNA"/>
</dbReference>
<sequence length="125" mass="14396">MSNNKDAMKAKFEEIKSSMWLKKENVRIITDENRNAEPEQELAFVLTFSEALELYKKLKKEHYAVSISHTEKFRNIPAGWNLTTCASYYMGKRTLKEVENDNINVFIAAGISEEEAIELVSCENV</sequence>
<proteinExistence type="predicted"/>
<keyword evidence="2" id="KW-1185">Reference proteome</keyword>
<organism evidence="1 2">
    <name type="scientific">Pseudoalteromonas tetraodonis GFC</name>
    <dbReference type="NCBI Taxonomy" id="1315271"/>
    <lineage>
        <taxon>Bacteria</taxon>
        <taxon>Pseudomonadati</taxon>
        <taxon>Pseudomonadota</taxon>
        <taxon>Gammaproteobacteria</taxon>
        <taxon>Alteromonadales</taxon>
        <taxon>Pseudoalteromonadaceae</taxon>
        <taxon>Pseudoalteromonas</taxon>
    </lineage>
</organism>
<reference evidence="1" key="2">
    <citation type="submission" date="2023-01" db="EMBL/GenBank/DDBJ databases">
        <title>Draft genome sequence of Pseudoalteromonas tetraodonis strain NBRC 103034.</title>
        <authorList>
            <person name="Sun Q."/>
            <person name="Mori K."/>
        </authorList>
    </citation>
    <scope>NUCLEOTIDE SEQUENCE</scope>
    <source>
        <strain evidence="1">NBRC 103034</strain>
    </source>
</reference>
<protein>
    <submittedName>
        <fullName evidence="1">Uncharacterized protein</fullName>
    </submittedName>
</protein>
<dbReference type="AlphaFoldDB" id="A0AA37W3T7"/>
<gene>
    <name evidence="1" type="ORF">GCM10007914_12260</name>
</gene>
<dbReference type="RefSeq" id="WP_096038328.1">
    <property type="nucleotide sequence ID" value="NZ_BJXY01000045.1"/>
</dbReference>